<sequence>MNYCNFAKVIISRSTKDVTDVPSSENDKVKPRFSNTVSTRDRFQKYQLLMTNYPKMHMPYDQFRRKLPLLQKYVTENKYYKGSNKSGEKSAFLSNFSLQSWSNLPERKKMSHSLMDCNPCNTTLVSSSVLHTSIGDQVTKCIQKTEEALKDISSYAHADSNNGTGIFLNILSPVVSEKLDVDLKSAVTKHFNLTEKQTNVEKRREKMKSKRENHATLNAMMSNEEDDVQGFLGTGKSYEQYNRERMSSFFENKSKAKERVNVTNAKIKEGKKKPKNHIGNLKNYSIDKKELLHHMRSLPSGSTVIWSSLAKRFNLSVNGKIPLNGGQVIKALVKENGIDPGSFNTVQQSTVFHGYLQRIRRAKKRLGYGLTAPASRPVRQLHTVIKKKINAKEINIGDNIAPKTYKTNKINKEGNLVEENTTVYGRKISLEKIRQDMLNEQVTSKVLRIRQHDYYQTLQEKDIQSNLQSLGAHPSNVKDEDRKKLQTMESTRHLKIWHDHSDILNHSYVCFMVSTLYDPAVFLTNEEYKQLNPNMQNVDVQSIVEKPHIYILGQSKSTDIDQLTYIQPRIDDILKLDTAIHHPSVFHPIYDVMRVFSGDGPARQFESGQQRGGNFSCLCGIAATDHSNIECALQSEVQTIEKRLEIFQGGIIWRRFSLTNPSPFAGLLKDDIMSELESRGVSSLHKSKPELQHNLQDILRGIQRPPALLTTFNESVKSTLNKYEIPACEPLHDIINVVQNIITELPSHIHDKNVQKEFENFSSTTVGDKNQIKGSDARLYAVKLTKFSHNQLQLGNITQDFFDLCQCLVTIISICYSHHESRTPRNILRLYNQCFLFAMLCKKIIGEPKKMTSRKFYGTHFHTLTIHVPETYRLFCLRSLVPEQEEQSFGDLRSISERTSNRQCGKVIDNCMVRFQSQRNRDDRVDSFRVQDTVISKQARQLPPLQNTAFHVDFVSARPTAFQHHCERIADYLLCGEGVWWIKTQDSIEFLDGPNEPETHLDGPLQTHFRSETADEIKAQLHDAWGECIKGIQSSSLNLPLKKIKIYKEGRLSSIFRNEGIKCF</sequence>
<evidence type="ECO:0000313" key="2">
    <source>
        <dbReference type="Proteomes" id="UP001186944"/>
    </source>
</evidence>
<organism evidence="1 2">
    <name type="scientific">Pinctada imbricata</name>
    <name type="common">Atlantic pearl-oyster</name>
    <name type="synonym">Pinctada martensii</name>
    <dbReference type="NCBI Taxonomy" id="66713"/>
    <lineage>
        <taxon>Eukaryota</taxon>
        <taxon>Metazoa</taxon>
        <taxon>Spiralia</taxon>
        <taxon>Lophotrochozoa</taxon>
        <taxon>Mollusca</taxon>
        <taxon>Bivalvia</taxon>
        <taxon>Autobranchia</taxon>
        <taxon>Pteriomorphia</taxon>
        <taxon>Pterioida</taxon>
        <taxon>Pterioidea</taxon>
        <taxon>Pteriidae</taxon>
        <taxon>Pinctada</taxon>
    </lineage>
</organism>
<gene>
    <name evidence="1" type="ORF">FSP39_006425</name>
</gene>
<dbReference type="AlphaFoldDB" id="A0AA88YT64"/>
<protein>
    <submittedName>
        <fullName evidence="1">Uncharacterized protein</fullName>
    </submittedName>
</protein>
<proteinExistence type="predicted"/>
<accession>A0AA88YT64</accession>
<dbReference type="EMBL" id="VSWD01000004">
    <property type="protein sequence ID" value="KAK3104623.1"/>
    <property type="molecule type" value="Genomic_DNA"/>
</dbReference>
<name>A0AA88YT64_PINIB</name>
<evidence type="ECO:0000313" key="1">
    <source>
        <dbReference type="EMBL" id="KAK3104623.1"/>
    </source>
</evidence>
<dbReference type="Proteomes" id="UP001186944">
    <property type="component" value="Unassembled WGS sequence"/>
</dbReference>
<comment type="caution">
    <text evidence="1">The sequence shown here is derived from an EMBL/GenBank/DDBJ whole genome shotgun (WGS) entry which is preliminary data.</text>
</comment>
<reference evidence="1" key="1">
    <citation type="submission" date="2019-08" db="EMBL/GenBank/DDBJ databases">
        <title>The improved chromosome-level genome for the pearl oyster Pinctada fucata martensii using PacBio sequencing and Hi-C.</title>
        <authorList>
            <person name="Zheng Z."/>
        </authorList>
    </citation>
    <scope>NUCLEOTIDE SEQUENCE</scope>
    <source>
        <strain evidence="1">ZZ-2019</strain>
        <tissue evidence="1">Adductor muscle</tissue>
    </source>
</reference>
<keyword evidence="2" id="KW-1185">Reference proteome</keyword>